<feature type="domain" description="Post-SET" evidence="18">
    <location>
        <begin position="2200"/>
        <end position="2216"/>
    </location>
</feature>
<dbReference type="Gene3D" id="3.40.50.300">
    <property type="entry name" value="P-loop containing nucleotide triphosphate hydrolases"/>
    <property type="match status" value="1"/>
</dbReference>
<keyword evidence="8" id="KW-0862">Zinc</keyword>
<dbReference type="PROSITE" id="PS50280">
    <property type="entry name" value="SET"/>
    <property type="match status" value="1"/>
</dbReference>
<dbReference type="SUPFAM" id="SSF82199">
    <property type="entry name" value="SET domain"/>
    <property type="match status" value="1"/>
</dbReference>
<dbReference type="InterPro" id="IPR019787">
    <property type="entry name" value="Znf_PHD-finger"/>
</dbReference>
<feature type="compositionally biased region" description="Low complexity" evidence="15">
    <location>
        <begin position="1413"/>
        <end position="1425"/>
    </location>
</feature>
<keyword evidence="11" id="KW-0804">Transcription</keyword>
<evidence type="ECO:0000256" key="1">
    <source>
        <dbReference type="ARBA" id="ARBA00004123"/>
    </source>
</evidence>
<dbReference type="GO" id="GO:0042800">
    <property type="term" value="F:histone H3K4 methyltransferase activity"/>
    <property type="evidence" value="ECO:0007669"/>
    <property type="project" value="TreeGrafter"/>
</dbReference>
<dbReference type="SMART" id="SM00350">
    <property type="entry name" value="MCM"/>
    <property type="match status" value="1"/>
</dbReference>
<dbReference type="Proteomes" id="UP000053555">
    <property type="component" value="Unassembled WGS sequence"/>
</dbReference>
<proteinExistence type="predicted"/>
<dbReference type="InterPro" id="IPR032308">
    <property type="entry name" value="TDBD"/>
</dbReference>
<dbReference type="GO" id="GO:0035097">
    <property type="term" value="C:histone methyltransferase complex"/>
    <property type="evidence" value="ECO:0007669"/>
    <property type="project" value="TreeGrafter"/>
</dbReference>
<dbReference type="InterPro" id="IPR001214">
    <property type="entry name" value="SET_dom"/>
</dbReference>
<feature type="coiled-coil region" evidence="14">
    <location>
        <begin position="192"/>
        <end position="219"/>
    </location>
</feature>
<keyword evidence="10" id="KW-0805">Transcription regulation</keyword>
<dbReference type="Gene3D" id="3.30.40.10">
    <property type="entry name" value="Zinc/RING finger domain, C3HC4 (zinc finger)"/>
    <property type="match status" value="2"/>
</dbReference>
<dbReference type="PANTHER" id="PTHR45838">
    <property type="entry name" value="HISTONE-LYSINE-N-METHYLTRANSFERASE 2 KMT2 FAMILY MEMBER"/>
    <property type="match status" value="1"/>
</dbReference>
<name>A0A0B2QS61_GLYSO</name>
<dbReference type="SUPFAM" id="SSF50249">
    <property type="entry name" value="Nucleic acid-binding proteins"/>
    <property type="match status" value="1"/>
</dbReference>
<evidence type="ECO:0000256" key="6">
    <source>
        <dbReference type="ARBA" id="ARBA00022737"/>
    </source>
</evidence>
<dbReference type="InterPro" id="IPR012340">
    <property type="entry name" value="NA-bd_OB-fold"/>
</dbReference>
<comment type="subcellular location">
    <subcellularLocation>
        <location evidence="1">Nucleus</location>
    </subcellularLocation>
</comment>
<dbReference type="Pfam" id="PF13832">
    <property type="entry name" value="zf-HC5HC2H_2"/>
    <property type="match status" value="1"/>
</dbReference>
<keyword evidence="7 13" id="KW-0863">Zinc-finger</keyword>
<keyword evidence="3 20" id="KW-0808">Transferase</keyword>
<dbReference type="PROSITE" id="PS50868">
    <property type="entry name" value="POST_SET"/>
    <property type="match status" value="1"/>
</dbReference>
<organism evidence="20">
    <name type="scientific">Glycine soja</name>
    <name type="common">Wild soybean</name>
    <dbReference type="NCBI Taxonomy" id="3848"/>
    <lineage>
        <taxon>Eukaryota</taxon>
        <taxon>Viridiplantae</taxon>
        <taxon>Streptophyta</taxon>
        <taxon>Embryophyta</taxon>
        <taxon>Tracheophyta</taxon>
        <taxon>Spermatophyta</taxon>
        <taxon>Magnoliopsida</taxon>
        <taxon>eudicotyledons</taxon>
        <taxon>Gunneridae</taxon>
        <taxon>Pentapetalae</taxon>
        <taxon>rosids</taxon>
        <taxon>fabids</taxon>
        <taxon>Fabales</taxon>
        <taxon>Fabaceae</taxon>
        <taxon>Papilionoideae</taxon>
        <taxon>50 kb inversion clade</taxon>
        <taxon>NPAAA clade</taxon>
        <taxon>indigoferoid/millettioid clade</taxon>
        <taxon>Phaseoleae</taxon>
        <taxon>Glycine</taxon>
        <taxon>Glycine subgen. Soja</taxon>
    </lineage>
</organism>
<evidence type="ECO:0000256" key="14">
    <source>
        <dbReference type="SAM" id="Coils"/>
    </source>
</evidence>
<dbReference type="Pfam" id="PF00856">
    <property type="entry name" value="SET"/>
    <property type="match status" value="1"/>
</dbReference>
<dbReference type="Pfam" id="PF17207">
    <property type="entry name" value="MCM_OB"/>
    <property type="match status" value="1"/>
</dbReference>
<dbReference type="GO" id="GO:0045893">
    <property type="term" value="P:positive regulation of DNA-templated transcription"/>
    <property type="evidence" value="ECO:0007669"/>
    <property type="project" value="TreeGrafter"/>
</dbReference>
<sequence length="2216" mass="245567">MHQTGNDQDDDKFDDEAAEMHQVQGTLQEWVIRDETTYRNFHKLTLQEGPGIVPAGRVPRNKEVILVNDLIDYARIGKKLYHEHKTVYASGKGASVMGPTDAVHKDLVITVDKHQGDLHNTLIQNLKDSDPIISRFDIVCVVKDVVEPNTAEMLATFVVDNHFKSQDVHVILPQELPKKYITYAKLNISPRLDDLKMVKDELSETYAELQRKSSEINTSHCLYPQFPHGLRSKFVGGKQCPVYQSFPHSITHGSGQADTGSSFLSLLYAPPSLLQHESWDLSNHKLCISSCDCTAAIGNSVVGSIESGTFRTSGVGLMTENLINRNLQSWVTTFPEISSRAMVGLKNSSNFVFHDIQSSNTATQPTIPGGEKARESFSSSGQCQGTSPACSLNVCWSDVQTTPTVALEQSSSKYATPFMSGCPRVFCMGKSGHLLLSNTGLLGIVCSCHCCHMSVVKFCEHSGLYGVDPGEAVRMESGETISQWQKQYFLKFGIRSLGNENEWDWPEVLSTTGSLMRSNASAFDMSKTNLSHMLSSSAVMSRSAKSSDYAVFPKNAHADNNLFIDALSSKQATTIQDGCNIPLKGFTGISQNSLYDQLKNQLTVSNLAMYTTAPNFVGTQLDDGCQPIPPFFDSQKRKGNLSSAHSPLQIPTSLLKDHDCIKKKNANDGLVGKDAASSNIDLRLGQPPQTGNLLPSFAEPLLFNALASPPKSQPLKQMINNADLSREEELQNNFSYAAGSIKMVQEMPQLKLNNYMSAVGNASARARSETKNVAEGLSFSPFLQFDNQSGGKTKASENLWNDESSIMPKKLYSDYGHTGRQSNNSGIRTNKSLNNDKGVNFAKDSGVKINSGFGIGQLMEYPSSIKRAVSASDILVVNGKIHESSLPSDTSVCADILHGSNNVSFLGQENHTPQTSIPFKGILKGLPHHVSSSVSNQTPILPQQQQGINMDAYLLDENMRLLALSQILELSKQQHALYLKYINQKQGRSSCISKVQHYRCEASTSEQGTSGATLKLSQNRGIWGNHESTVGLEKLASLTGSMNGYCHLSGLPPIPLHSKEKESRCNESYDLQNEDTSLSLGINKDNTRSGACEKCSEQPSNICLGGKYSCAAQTNCCRSNFFSGIEPLCYNLKQKLGNASGETSLKMASDLSRDVDTSKGKNILIEQGGKLDGQDSIKIGFHTPQWRDVPSKVRKAVCDATSLDQTATGLDWEGQDGVQLGNISMKRFKRTIGMGDISKEQKSSNVSSGCSAPVVTQASVEVNKIDSCTDDAVDTGFVNNLVVDEGSGIDQGWSSDLVERSDEFLGSTTGSCLKNDYLRVLYDQPCCNLLDDLKLLDSLIWKKGRNQNHFVLSSNCKTNQSQKVKKVLKGKKRKRNVVRIVDASSSLLHKKNEEGAGICNSSSSLSREMQMHSLSSLKKSSNKSSFVQPSNKQKHTAYSSKFLSCKNRLNKHQSFKVGYESESSSDAEFHTLPGVSGTKKLEKDLSSDCFEQFQMQELAYEEPENDKLRPFSCRKENAHRITRPVVVCGKYGEISNGHLAREVQKPAKIVSLSKVLKSSKRCMGHTNGKPRLTSKKKWKRLSIETSSGHCCRNPGLKIKEHNETENTIFLNETNVDVSMEDLERGGKPPAVYKGKRDAKAKQGDSVGNRANISLKVKNKEIRKQRSINELTAKETKVMDMTKCAQDQEPGLCGTKSRNSIQGHTSISTINSDAFCCVCRRSTNDKINCLLECSRCLIRVHQACYGVSTLPKKSSWCCRPCRTNSKNIVCVLCGYGGGAMTRAIMSHTIVKSLLKVWNCEKDGMPRDTTSCEVLEKEIDAFPSSKDGLEVDQESVLKPKIVDTSTDLMNQISTNHIPHTPTSFSNFKVHNSITEGVLDPTVKQWIHMVCGLWTPRTRCPNVDTMSAFDVSGVSRPRADVVCSICNRWGGSCIECRIADCSVKFHPWCAHQKNLLQSETEGINDEKIGFYGRCMLHTIEPRCLFIYDPLDEIGSQEQKEFTCARVEGYKGRRWDGFQNNQCQGGCLVPEEQLNAWIHINGQKLCSQGLPKFPDLDIEHDCRKEYARYKQAKGWKHLVVYKSRIHALGLYTSRFISRGEMVVEYIGEIVGLRVADKREKEYQSGRKLQYKSACYFFRIDKEHIIDATRKGGIARFVNHSCLPNCVAKVITVRHEKKVVFLAERDIFPGEEITYDYHFNHEDEGKIPCYCYSKNCRRYMN</sequence>
<evidence type="ECO:0000256" key="4">
    <source>
        <dbReference type="ARBA" id="ARBA00022691"/>
    </source>
</evidence>
<dbReference type="InterPro" id="IPR034732">
    <property type="entry name" value="EPHD"/>
</dbReference>
<dbReference type="PANTHER" id="PTHR45838:SF4">
    <property type="entry name" value="HISTONE-LYSINE N-METHYLTRANSFERASE TRITHORAX"/>
    <property type="match status" value="1"/>
</dbReference>
<dbReference type="GO" id="GO:0008270">
    <property type="term" value="F:zinc ion binding"/>
    <property type="evidence" value="ECO:0007669"/>
    <property type="project" value="UniProtKB-KW"/>
</dbReference>
<dbReference type="PROSITE" id="PS50016">
    <property type="entry name" value="ZF_PHD_2"/>
    <property type="match status" value="1"/>
</dbReference>
<reference evidence="20" key="1">
    <citation type="submission" date="2014-07" db="EMBL/GenBank/DDBJ databases">
        <title>Identification of a novel salt tolerance gene in wild soybean by whole-genome sequencing.</title>
        <authorList>
            <person name="Lam H.-M."/>
            <person name="Qi X."/>
            <person name="Li M.-W."/>
            <person name="Liu X."/>
            <person name="Xie M."/>
            <person name="Ni M."/>
            <person name="Xu X."/>
        </authorList>
    </citation>
    <scope>NUCLEOTIDE SEQUENCE [LARGE SCALE GENOMIC DNA]</scope>
    <source>
        <tissue evidence="20">Root</tissue>
    </source>
</reference>
<dbReference type="SUPFAM" id="SSF57903">
    <property type="entry name" value="FYVE/PHD zinc finger"/>
    <property type="match status" value="1"/>
</dbReference>
<evidence type="ECO:0000259" key="16">
    <source>
        <dbReference type="PROSITE" id="PS50016"/>
    </source>
</evidence>
<dbReference type="SMART" id="SM00249">
    <property type="entry name" value="PHD"/>
    <property type="match status" value="2"/>
</dbReference>
<dbReference type="CDD" id="cd10518">
    <property type="entry name" value="SET_SETD1-like"/>
    <property type="match status" value="1"/>
</dbReference>
<dbReference type="InterPro" id="IPR033762">
    <property type="entry name" value="MCM_OB"/>
</dbReference>
<evidence type="ECO:0000256" key="11">
    <source>
        <dbReference type="ARBA" id="ARBA00023163"/>
    </source>
</evidence>
<dbReference type="InterPro" id="IPR046341">
    <property type="entry name" value="SET_dom_sf"/>
</dbReference>
<gene>
    <name evidence="20" type="ORF">glysoja_036226</name>
</gene>
<keyword evidence="6" id="KW-0677">Repeat</keyword>
<keyword evidence="12" id="KW-0539">Nucleus</keyword>
<protein>
    <submittedName>
        <fullName evidence="20">Histone-lysine N-methyltransferase ATX2</fullName>
        <ecNumber evidence="20">2.1.1.43</ecNumber>
    </submittedName>
</protein>
<keyword evidence="4" id="KW-0949">S-adenosyl-L-methionine</keyword>
<evidence type="ECO:0000259" key="18">
    <source>
        <dbReference type="PROSITE" id="PS50868"/>
    </source>
</evidence>
<accession>A0A0B2QS61</accession>
<dbReference type="PROSITE" id="PS51805">
    <property type="entry name" value="EPHD"/>
    <property type="match status" value="1"/>
</dbReference>
<keyword evidence="14" id="KW-0175">Coiled coil</keyword>
<evidence type="ECO:0000256" key="7">
    <source>
        <dbReference type="ARBA" id="ARBA00022771"/>
    </source>
</evidence>
<dbReference type="SMART" id="SM00317">
    <property type="entry name" value="SET"/>
    <property type="match status" value="1"/>
</dbReference>
<evidence type="ECO:0000256" key="10">
    <source>
        <dbReference type="ARBA" id="ARBA00023015"/>
    </source>
</evidence>
<evidence type="ECO:0000256" key="9">
    <source>
        <dbReference type="ARBA" id="ARBA00022853"/>
    </source>
</evidence>
<dbReference type="CDD" id="cd15571">
    <property type="entry name" value="ePHD"/>
    <property type="match status" value="1"/>
</dbReference>
<keyword evidence="9" id="KW-0156">Chromatin regulator</keyword>
<evidence type="ECO:0000259" key="17">
    <source>
        <dbReference type="PROSITE" id="PS50280"/>
    </source>
</evidence>
<dbReference type="InterPro" id="IPR027417">
    <property type="entry name" value="P-loop_NTPase"/>
</dbReference>
<dbReference type="GO" id="GO:0003677">
    <property type="term" value="F:DNA binding"/>
    <property type="evidence" value="ECO:0007669"/>
    <property type="project" value="InterPro"/>
</dbReference>
<dbReference type="Gene3D" id="2.40.50.140">
    <property type="entry name" value="Nucleic acid-binding proteins"/>
    <property type="match status" value="1"/>
</dbReference>
<dbReference type="InterPro" id="IPR001965">
    <property type="entry name" value="Znf_PHD"/>
</dbReference>
<dbReference type="InterPro" id="IPR003616">
    <property type="entry name" value="Post-SET_dom"/>
</dbReference>
<feature type="domain" description="PHD-type" evidence="19">
    <location>
        <begin position="1861"/>
        <end position="1975"/>
    </location>
</feature>
<dbReference type="InterPro" id="IPR031327">
    <property type="entry name" value="MCM"/>
</dbReference>
<evidence type="ECO:0000256" key="3">
    <source>
        <dbReference type="ARBA" id="ARBA00022679"/>
    </source>
</evidence>
<dbReference type="Gene3D" id="2.170.270.10">
    <property type="entry name" value="SET domain"/>
    <property type="match status" value="1"/>
</dbReference>
<dbReference type="EC" id="2.1.1.43" evidence="20"/>
<feature type="domain" description="SET" evidence="17">
    <location>
        <begin position="2072"/>
        <end position="2193"/>
    </location>
</feature>
<feature type="domain" description="PHD-type" evidence="16">
    <location>
        <begin position="1712"/>
        <end position="1763"/>
    </location>
</feature>
<evidence type="ECO:0000256" key="12">
    <source>
        <dbReference type="ARBA" id="ARBA00023242"/>
    </source>
</evidence>
<dbReference type="InterPro" id="IPR013083">
    <property type="entry name" value="Znf_RING/FYVE/PHD"/>
</dbReference>
<evidence type="ECO:0000256" key="13">
    <source>
        <dbReference type="PROSITE-ProRule" id="PRU00146"/>
    </source>
</evidence>
<dbReference type="EMBL" id="KN657219">
    <property type="protein sequence ID" value="KHN22522.1"/>
    <property type="molecule type" value="Genomic_DNA"/>
</dbReference>
<keyword evidence="2 20" id="KW-0489">Methyltransferase</keyword>
<evidence type="ECO:0000259" key="19">
    <source>
        <dbReference type="PROSITE" id="PS51805"/>
    </source>
</evidence>
<feature type="region of interest" description="Disordered" evidence="15">
    <location>
        <begin position="1410"/>
        <end position="1433"/>
    </location>
</feature>
<dbReference type="InterPro" id="IPR011011">
    <property type="entry name" value="Znf_FYVE_PHD"/>
</dbReference>
<dbReference type="Pfam" id="PF13831">
    <property type="entry name" value="PHD_2"/>
    <property type="match status" value="1"/>
</dbReference>
<dbReference type="GO" id="GO:0032259">
    <property type="term" value="P:methylation"/>
    <property type="evidence" value="ECO:0007669"/>
    <property type="project" value="UniProtKB-KW"/>
</dbReference>
<evidence type="ECO:0000256" key="15">
    <source>
        <dbReference type="SAM" id="MobiDB-lite"/>
    </source>
</evidence>
<keyword evidence="5" id="KW-0479">Metal-binding</keyword>
<evidence type="ECO:0000256" key="2">
    <source>
        <dbReference type="ARBA" id="ARBA00022603"/>
    </source>
</evidence>
<dbReference type="GO" id="GO:0005524">
    <property type="term" value="F:ATP binding"/>
    <property type="evidence" value="ECO:0007669"/>
    <property type="project" value="InterPro"/>
</dbReference>
<evidence type="ECO:0000256" key="8">
    <source>
        <dbReference type="ARBA" id="ARBA00022833"/>
    </source>
</evidence>
<evidence type="ECO:0000256" key="5">
    <source>
        <dbReference type="ARBA" id="ARBA00022723"/>
    </source>
</evidence>
<dbReference type="Pfam" id="PF16135">
    <property type="entry name" value="TDBD"/>
    <property type="match status" value="1"/>
</dbReference>
<evidence type="ECO:0000313" key="20">
    <source>
        <dbReference type="EMBL" id="KHN22522.1"/>
    </source>
</evidence>